<dbReference type="Gene3D" id="3.30.300.30">
    <property type="match status" value="1"/>
</dbReference>
<evidence type="ECO:0000256" key="8">
    <source>
        <dbReference type="ARBA" id="ARBA00075111"/>
    </source>
</evidence>
<keyword evidence="2 9" id="KW-0436">Ligase</keyword>
<dbReference type="PANTHER" id="PTHR43845:SF1">
    <property type="entry name" value="BLR5969 PROTEIN"/>
    <property type="match status" value="1"/>
</dbReference>
<dbReference type="GO" id="GO:0000166">
    <property type="term" value="F:nucleotide binding"/>
    <property type="evidence" value="ECO:0007669"/>
    <property type="project" value="UniProtKB-KW"/>
</dbReference>
<dbReference type="PIRSF" id="PIRSF006444">
    <property type="entry name" value="PaaK"/>
    <property type="match status" value="1"/>
</dbReference>
<dbReference type="Gene3D" id="3.40.50.12780">
    <property type="entry name" value="N-terminal domain of ligase-like"/>
    <property type="match status" value="1"/>
</dbReference>
<evidence type="ECO:0000256" key="4">
    <source>
        <dbReference type="ARBA" id="ARBA00060591"/>
    </source>
</evidence>
<evidence type="ECO:0000256" key="10">
    <source>
        <dbReference type="SAM" id="Coils"/>
    </source>
</evidence>
<sequence length="425" mass="47847">MHRSSHFPSFSSRDEVLSLQQHKIKKILHNSYRNSSFYQANFNKSGVTASDFHCLDDLDKFPFTDATAFHSGYPSNFISIPAENVSRIHVSSGSTGRPKVIPYSKNDLNTWSKLVARSLEFCGVTPQDTIQVTFAYGLFTGGLGCHQGAETLGASIIPASTGQTQRQIQLIDMIRPTVLMGTPSYLLKLLDKYREHKRDPRLTSLRLAIFGAETCSESTRKEIEEGFNVQAVDMYGMAELMGPGVAQESVSGKGCLTVWDDHFFAEIVDPVSLRPVPLGELGELVVTTLSKESCPLIRYRTHDLTRFLPESENFFQQIERIKGRTDDMFTIRGINCFPNQFEEIIGQDPRLNQRFQCEITTQNRLDSLTLKVEKSANQLDDHSEEVERMLQKKIREKIGITVNVKVVSQLSETNGKIVKVVDLRS</sequence>
<evidence type="ECO:0000256" key="2">
    <source>
        <dbReference type="ARBA" id="ARBA00022598"/>
    </source>
</evidence>
<evidence type="ECO:0000256" key="5">
    <source>
        <dbReference type="ARBA" id="ARBA00061566"/>
    </source>
</evidence>
<dbReference type="PANTHER" id="PTHR43845">
    <property type="entry name" value="BLR5969 PROTEIN"/>
    <property type="match status" value="1"/>
</dbReference>
<proteinExistence type="inferred from homology"/>
<comment type="pathway">
    <text evidence="4 9">Aromatic compound metabolism; phenylacetate degradation.</text>
</comment>
<comment type="subunit">
    <text evidence="1">Monomer.</text>
</comment>
<dbReference type="InterPro" id="IPR042099">
    <property type="entry name" value="ANL_N_sf"/>
</dbReference>
<dbReference type="FunFam" id="3.40.50.12780:FF:000016">
    <property type="entry name" value="Phenylacetate-coenzyme A ligase"/>
    <property type="match status" value="1"/>
</dbReference>
<dbReference type="RefSeq" id="WP_269947050.1">
    <property type="nucleotide sequence ID" value="NZ_JAKMUU010000009.1"/>
</dbReference>
<dbReference type="EC" id="6.2.1.30" evidence="6 9"/>
<evidence type="ECO:0000256" key="9">
    <source>
        <dbReference type="PIRNR" id="PIRNR006444"/>
    </source>
</evidence>
<evidence type="ECO:0000256" key="6">
    <source>
        <dbReference type="ARBA" id="ARBA00066629"/>
    </source>
</evidence>
<evidence type="ECO:0000313" key="14">
    <source>
        <dbReference type="Proteomes" id="UP001146430"/>
    </source>
</evidence>
<comment type="function">
    <text evidence="9">Catalyzes the activation of phenylacetic acid (PA) to phenylacetyl-CoA (PA-CoA).</text>
</comment>
<dbReference type="CDD" id="cd05913">
    <property type="entry name" value="PaaK"/>
    <property type="match status" value="1"/>
</dbReference>
<comment type="caution">
    <text evidence="13">The sequence shown here is derived from an EMBL/GenBank/DDBJ whole genome shotgun (WGS) entry which is preliminary data.</text>
</comment>
<dbReference type="Pfam" id="PF14535">
    <property type="entry name" value="AMP-binding_C_2"/>
    <property type="match status" value="1"/>
</dbReference>
<keyword evidence="10" id="KW-0175">Coiled coil</keyword>
<dbReference type="GO" id="GO:0047475">
    <property type="term" value="F:phenylacetate-CoA ligase activity"/>
    <property type="evidence" value="ECO:0007669"/>
    <property type="project" value="UniProtKB-EC"/>
</dbReference>
<dbReference type="InterPro" id="IPR011880">
    <property type="entry name" value="PA_CoA_ligase"/>
</dbReference>
<dbReference type="SUPFAM" id="SSF56801">
    <property type="entry name" value="Acetyl-CoA synthetase-like"/>
    <property type="match status" value="1"/>
</dbReference>
<comment type="catalytic activity">
    <reaction evidence="9">
        <text>2-phenylacetate + ATP + CoA = phenylacetyl-CoA + AMP + diphosphate</text>
        <dbReference type="Rhea" id="RHEA:20956"/>
        <dbReference type="ChEBI" id="CHEBI:18401"/>
        <dbReference type="ChEBI" id="CHEBI:30616"/>
        <dbReference type="ChEBI" id="CHEBI:33019"/>
        <dbReference type="ChEBI" id="CHEBI:57287"/>
        <dbReference type="ChEBI" id="CHEBI:57390"/>
        <dbReference type="ChEBI" id="CHEBI:456215"/>
        <dbReference type="EC" id="6.2.1.30"/>
    </reaction>
</comment>
<gene>
    <name evidence="13" type="ORF">L8V01_10775</name>
</gene>
<accession>A0A9X3MCD5</accession>
<evidence type="ECO:0000256" key="3">
    <source>
        <dbReference type="ARBA" id="ARBA00022741"/>
    </source>
</evidence>
<keyword evidence="3 9" id="KW-0547">Nucleotide-binding</keyword>
<dbReference type="Pfam" id="PF00501">
    <property type="entry name" value="AMP-binding"/>
    <property type="match status" value="1"/>
</dbReference>
<protein>
    <recommendedName>
        <fullName evidence="7 9">Phenylacetate-coenzyme A ligase</fullName>
        <ecNumber evidence="6 9">6.2.1.30</ecNumber>
    </recommendedName>
    <alternativeName>
        <fullName evidence="8 9">Phenylacetyl-CoA ligase</fullName>
    </alternativeName>
</protein>
<dbReference type="AlphaFoldDB" id="A0A9X3MCD5"/>
<name>A0A9X3MCD5_9CORY</name>
<evidence type="ECO:0000256" key="1">
    <source>
        <dbReference type="ARBA" id="ARBA00011245"/>
    </source>
</evidence>
<dbReference type="InterPro" id="IPR045851">
    <property type="entry name" value="AMP-bd_C_sf"/>
</dbReference>
<dbReference type="GO" id="GO:0010124">
    <property type="term" value="P:phenylacetate catabolic process"/>
    <property type="evidence" value="ECO:0007669"/>
    <property type="project" value="UniProtKB-UniRule"/>
</dbReference>
<evidence type="ECO:0000256" key="7">
    <source>
        <dbReference type="ARBA" id="ARBA00068695"/>
    </source>
</evidence>
<evidence type="ECO:0000259" key="11">
    <source>
        <dbReference type="Pfam" id="PF00501"/>
    </source>
</evidence>
<feature type="domain" description="AMP-dependent ligase C-terminal" evidence="12">
    <location>
        <begin position="333"/>
        <end position="424"/>
    </location>
</feature>
<dbReference type="InterPro" id="IPR028154">
    <property type="entry name" value="AMP-dep_Lig_C"/>
</dbReference>
<comment type="similarity">
    <text evidence="5 9">Belongs to the phenylacetyl-CoA ligase family.</text>
</comment>
<organism evidence="13 14">
    <name type="scientific">Corynebacterium curieae</name>
    <dbReference type="NCBI Taxonomy" id="2913500"/>
    <lineage>
        <taxon>Bacteria</taxon>
        <taxon>Bacillati</taxon>
        <taxon>Actinomycetota</taxon>
        <taxon>Actinomycetes</taxon>
        <taxon>Mycobacteriales</taxon>
        <taxon>Corynebacteriaceae</taxon>
        <taxon>Corynebacterium</taxon>
    </lineage>
</organism>
<dbReference type="EMBL" id="JAKMUU010000009">
    <property type="protein sequence ID" value="MCZ9307952.1"/>
    <property type="molecule type" value="Genomic_DNA"/>
</dbReference>
<evidence type="ECO:0000313" key="13">
    <source>
        <dbReference type="EMBL" id="MCZ9307952.1"/>
    </source>
</evidence>
<evidence type="ECO:0000259" key="12">
    <source>
        <dbReference type="Pfam" id="PF14535"/>
    </source>
</evidence>
<feature type="domain" description="AMP-dependent synthetase/ligase" evidence="11">
    <location>
        <begin position="79"/>
        <end position="287"/>
    </location>
</feature>
<reference evidence="13" key="1">
    <citation type="submission" date="2022-02" db="EMBL/GenBank/DDBJ databases">
        <title>Corynebacterium sp. from urogenital microbiome.</title>
        <authorList>
            <person name="Cappelli E.A."/>
            <person name="Ribeiro T.G."/>
            <person name="Peixe L."/>
        </authorList>
    </citation>
    <scope>NUCLEOTIDE SEQUENCE</scope>
    <source>
        <strain evidence="13">C8Ua_181</strain>
    </source>
</reference>
<feature type="coiled-coil region" evidence="10">
    <location>
        <begin position="365"/>
        <end position="396"/>
    </location>
</feature>
<dbReference type="Proteomes" id="UP001146430">
    <property type="component" value="Unassembled WGS sequence"/>
</dbReference>
<dbReference type="InterPro" id="IPR000873">
    <property type="entry name" value="AMP-dep_synth/lig_dom"/>
</dbReference>